<accession>A0ABX2W2C2</accession>
<dbReference type="EMBL" id="LXEQ01000062">
    <property type="protein sequence ID" value="OAT24660.1"/>
    <property type="molecule type" value="Genomic_DNA"/>
</dbReference>
<gene>
    <name evidence="3" type="ORF">M976_04429</name>
</gene>
<organism evidence="3 4">
    <name type="scientific">Buttiauxella ferragutiae ATCC 51602</name>
    <dbReference type="NCBI Taxonomy" id="1354252"/>
    <lineage>
        <taxon>Bacteria</taxon>
        <taxon>Pseudomonadati</taxon>
        <taxon>Pseudomonadota</taxon>
        <taxon>Gammaproteobacteria</taxon>
        <taxon>Enterobacterales</taxon>
        <taxon>Enterobacteriaceae</taxon>
        <taxon>Buttiauxella</taxon>
    </lineage>
</organism>
<comment type="caution">
    <text evidence="3">The sequence shown here is derived from an EMBL/GenBank/DDBJ whole genome shotgun (WGS) entry which is preliminary data.</text>
</comment>
<protein>
    <recommendedName>
        <fullName evidence="2">Membrane-associated sensor MASE5 domain-containing protein</fullName>
    </recommendedName>
</protein>
<name>A0ABX2W2C2_9ENTR</name>
<keyword evidence="1" id="KW-0812">Transmembrane</keyword>
<dbReference type="Proteomes" id="UP000078407">
    <property type="component" value="Unassembled WGS sequence"/>
</dbReference>
<feature type="transmembrane region" description="Helical" evidence="1">
    <location>
        <begin position="37"/>
        <end position="59"/>
    </location>
</feature>
<feature type="domain" description="Membrane-associated sensor MASE5" evidence="2">
    <location>
        <begin position="2"/>
        <end position="82"/>
    </location>
</feature>
<dbReference type="InterPro" id="IPR033444">
    <property type="entry name" value="MASE5"/>
</dbReference>
<feature type="transmembrane region" description="Helical" evidence="1">
    <location>
        <begin position="6"/>
        <end position="25"/>
    </location>
</feature>
<evidence type="ECO:0000313" key="4">
    <source>
        <dbReference type="Proteomes" id="UP000078407"/>
    </source>
</evidence>
<keyword evidence="1" id="KW-1133">Transmembrane helix</keyword>
<evidence type="ECO:0000259" key="2">
    <source>
        <dbReference type="Pfam" id="PF17178"/>
    </source>
</evidence>
<proteinExistence type="predicted"/>
<sequence>MSIPWFTFVNVSFALIILFRNVLISNFDRSIGAHMEILPFIDEITGGIIALSLLLVLFIYRLPASFTPLCMAMLMTISLMWKHG</sequence>
<reference evidence="3 4" key="1">
    <citation type="submission" date="2016-04" db="EMBL/GenBank/DDBJ databases">
        <title>ATOL: Assembling a taxonomically balanced genome-scale reconstruction of the evolutionary history of the Enterobacteriaceae.</title>
        <authorList>
            <person name="Plunkett G.III."/>
            <person name="Neeno-Eckwall E.C."/>
            <person name="Glasner J.D."/>
            <person name="Perna N.T."/>
        </authorList>
    </citation>
    <scope>NUCLEOTIDE SEQUENCE [LARGE SCALE GENOMIC DNA]</scope>
    <source>
        <strain evidence="3 4">ATCC 51602</strain>
    </source>
</reference>
<feature type="transmembrane region" description="Helical" evidence="1">
    <location>
        <begin position="65"/>
        <end position="81"/>
    </location>
</feature>
<evidence type="ECO:0000256" key="1">
    <source>
        <dbReference type="SAM" id="Phobius"/>
    </source>
</evidence>
<keyword evidence="1" id="KW-0472">Membrane</keyword>
<evidence type="ECO:0000313" key="3">
    <source>
        <dbReference type="EMBL" id="OAT24660.1"/>
    </source>
</evidence>
<dbReference type="Pfam" id="PF17178">
    <property type="entry name" value="MASE5"/>
    <property type="match status" value="1"/>
</dbReference>
<keyword evidence="4" id="KW-1185">Reference proteome</keyword>
<dbReference type="RefSeq" id="WP_064548953.1">
    <property type="nucleotide sequence ID" value="NZ_LXEQ01000062.1"/>
</dbReference>